<dbReference type="AlphaFoldDB" id="A0A4R3YNY4"/>
<evidence type="ECO:0000256" key="1">
    <source>
        <dbReference type="ARBA" id="ARBA00004571"/>
    </source>
</evidence>
<dbReference type="InterPro" id="IPR000531">
    <property type="entry name" value="Beta-barrel_TonB"/>
</dbReference>
<evidence type="ECO:0000259" key="14">
    <source>
        <dbReference type="Pfam" id="PF00593"/>
    </source>
</evidence>
<keyword evidence="17" id="KW-1185">Reference proteome</keyword>
<dbReference type="CDD" id="cd01347">
    <property type="entry name" value="ligand_gated_channel"/>
    <property type="match status" value="1"/>
</dbReference>
<evidence type="ECO:0000256" key="10">
    <source>
        <dbReference type="ARBA" id="ARBA00023237"/>
    </source>
</evidence>
<keyword evidence="4" id="KW-0410">Iron transport</keyword>
<feature type="domain" description="TonB-dependent receptor plug" evidence="15">
    <location>
        <begin position="97"/>
        <end position="205"/>
    </location>
</feature>
<feature type="region of interest" description="Disordered" evidence="13">
    <location>
        <begin position="64"/>
        <end position="92"/>
    </location>
</feature>
<evidence type="ECO:0000259" key="15">
    <source>
        <dbReference type="Pfam" id="PF07715"/>
    </source>
</evidence>
<evidence type="ECO:0000256" key="3">
    <source>
        <dbReference type="ARBA" id="ARBA00022452"/>
    </source>
</evidence>
<dbReference type="InterPro" id="IPR036942">
    <property type="entry name" value="Beta-barrel_TonB_sf"/>
</dbReference>
<dbReference type="PROSITE" id="PS52016">
    <property type="entry name" value="TONB_DEPENDENT_REC_3"/>
    <property type="match status" value="1"/>
</dbReference>
<dbReference type="GO" id="GO:0009279">
    <property type="term" value="C:cell outer membrane"/>
    <property type="evidence" value="ECO:0007669"/>
    <property type="project" value="UniProtKB-SubCell"/>
</dbReference>
<proteinExistence type="inferred from homology"/>
<evidence type="ECO:0000256" key="4">
    <source>
        <dbReference type="ARBA" id="ARBA00022496"/>
    </source>
</evidence>
<accession>A0A4R3YNY4</accession>
<dbReference type="PANTHER" id="PTHR32552">
    <property type="entry name" value="FERRICHROME IRON RECEPTOR-RELATED"/>
    <property type="match status" value="1"/>
</dbReference>
<feature type="domain" description="TonB-dependent receptor-like beta-barrel" evidence="14">
    <location>
        <begin position="297"/>
        <end position="759"/>
    </location>
</feature>
<sequence length="797" mass="87253">MALYQGTSVNAYALYLCFVSYGAKGASTFDVPGGTMKHTPLTFAIGLALGLVCAPPAAAQDAAAPSATSTEAQKKQQSATQLSEVTVSARRRDESMEKVPVAVSAFGEDDMKDLQATSIDGLQGAVPNMNIVQGRGSSSSVNIFIRGIGQPDALQTFDPGVGMYVDDVYYSRIQGALISLFDVDRIEVLRGPQGTLYGKNSTGGAVKVVTKNPGTTPEGSVEATFGNYGRREGRFYGSTPLSKDGAWSASLAGAITRNDGYVKDNEGHRYNDDDTKSIRGKLRYHPSETFDGVLTLDYTKMDTALTLGQPVSPLTQTDLARGPVVLLRPNLDEKYNFHTETSFDPDKGQKLTHKGAALNMSWRLSDQWNLKSITAIRKLDSNSYIDIDASKYQLGDVFVGFRQKQVSQELQLAFDNGSNLQSVFGAYFLRENVPSTQYAYADDLFALAGRKITFLRSIDDDLTTKSYAAFGHVNWEFTPSWTLAAGLRYSRESKDYDRTTSTFWGVPFMALDETVALAKSKTWSAWTPTVSLQKQFNPQAMGYISASRGFKSGGFNGRANAANEAKNPEFDPEYVWTYEAGLKLRSADNRLQANIAAFHSDYKDFQARVSEIQNSGSLTPTFAFPVINAAKLKMDGFEVEGVALLGTGTKLSTQIGYLDARYDKFDDARLNPANPQYNPHLHDHVPFSPKWTSRIAVSQTFSVGGGALTVGADASYRTETWLSVDNYTALSQKAYTLAGLFGVFDSGDGHWQLRAGVRNATNKVYKTDGQEFSSVGNIRTAYYGMPRNYYGSVRYNF</sequence>
<evidence type="ECO:0000256" key="9">
    <source>
        <dbReference type="ARBA" id="ARBA00023136"/>
    </source>
</evidence>
<dbReference type="EMBL" id="SMCS01000003">
    <property type="protein sequence ID" value="TCV94585.1"/>
    <property type="molecule type" value="Genomic_DNA"/>
</dbReference>
<keyword evidence="7" id="KW-0406">Ion transport</keyword>
<keyword evidence="10 11" id="KW-0998">Cell outer membrane</keyword>
<evidence type="ECO:0000256" key="12">
    <source>
        <dbReference type="RuleBase" id="RU003357"/>
    </source>
</evidence>
<comment type="subcellular location">
    <subcellularLocation>
        <location evidence="1 11">Cell outer membrane</location>
        <topology evidence="1 11">Multi-pass membrane protein</topology>
    </subcellularLocation>
</comment>
<keyword evidence="5 11" id="KW-0812">Transmembrane</keyword>
<dbReference type="InterPro" id="IPR039426">
    <property type="entry name" value="TonB-dep_rcpt-like"/>
</dbReference>
<feature type="compositionally biased region" description="Polar residues" evidence="13">
    <location>
        <begin position="68"/>
        <end position="86"/>
    </location>
</feature>
<dbReference type="PANTHER" id="PTHR32552:SF81">
    <property type="entry name" value="TONB-DEPENDENT OUTER MEMBRANE RECEPTOR"/>
    <property type="match status" value="1"/>
</dbReference>
<organism evidence="16 17">
    <name type="scientific">Luteibacter rhizovicinus</name>
    <dbReference type="NCBI Taxonomy" id="242606"/>
    <lineage>
        <taxon>Bacteria</taxon>
        <taxon>Pseudomonadati</taxon>
        <taxon>Pseudomonadota</taxon>
        <taxon>Gammaproteobacteria</taxon>
        <taxon>Lysobacterales</taxon>
        <taxon>Rhodanobacteraceae</taxon>
        <taxon>Luteibacter</taxon>
    </lineage>
</organism>
<dbReference type="SUPFAM" id="SSF56935">
    <property type="entry name" value="Porins"/>
    <property type="match status" value="1"/>
</dbReference>
<evidence type="ECO:0000256" key="8">
    <source>
        <dbReference type="ARBA" id="ARBA00023077"/>
    </source>
</evidence>
<dbReference type="Gene3D" id="2.40.170.20">
    <property type="entry name" value="TonB-dependent receptor, beta-barrel domain"/>
    <property type="match status" value="1"/>
</dbReference>
<evidence type="ECO:0000256" key="6">
    <source>
        <dbReference type="ARBA" id="ARBA00023004"/>
    </source>
</evidence>
<keyword evidence="2 11" id="KW-0813">Transport</keyword>
<protein>
    <submittedName>
        <fullName evidence="16">Iron complex outermembrane receptor protein</fullName>
    </submittedName>
</protein>
<dbReference type="Pfam" id="PF00593">
    <property type="entry name" value="TonB_dep_Rec_b-barrel"/>
    <property type="match status" value="1"/>
</dbReference>
<comment type="caution">
    <text evidence="16">The sequence shown here is derived from an EMBL/GenBank/DDBJ whole genome shotgun (WGS) entry which is preliminary data.</text>
</comment>
<keyword evidence="9 11" id="KW-0472">Membrane</keyword>
<evidence type="ECO:0000256" key="5">
    <source>
        <dbReference type="ARBA" id="ARBA00022692"/>
    </source>
</evidence>
<dbReference type="GO" id="GO:0006826">
    <property type="term" value="P:iron ion transport"/>
    <property type="evidence" value="ECO:0007669"/>
    <property type="project" value="UniProtKB-KW"/>
</dbReference>
<reference evidence="16 17" key="1">
    <citation type="submission" date="2019-03" db="EMBL/GenBank/DDBJ databases">
        <title>Above-ground endophytic microbial communities from plants in different locations in the United States.</title>
        <authorList>
            <person name="Frank C."/>
        </authorList>
    </citation>
    <scope>NUCLEOTIDE SEQUENCE [LARGE SCALE GENOMIC DNA]</scope>
    <source>
        <strain evidence="16 17">LP_13_YM</strain>
    </source>
</reference>
<evidence type="ECO:0000256" key="11">
    <source>
        <dbReference type="PROSITE-ProRule" id="PRU01360"/>
    </source>
</evidence>
<name>A0A4R3YNY4_9GAMM</name>
<dbReference type="InterPro" id="IPR012910">
    <property type="entry name" value="Plug_dom"/>
</dbReference>
<evidence type="ECO:0000256" key="2">
    <source>
        <dbReference type="ARBA" id="ARBA00022448"/>
    </source>
</evidence>
<keyword evidence="8 12" id="KW-0798">TonB box</keyword>
<keyword evidence="3 11" id="KW-1134">Transmembrane beta strand</keyword>
<evidence type="ECO:0000256" key="7">
    <source>
        <dbReference type="ARBA" id="ARBA00023065"/>
    </source>
</evidence>
<dbReference type="Proteomes" id="UP000295645">
    <property type="component" value="Unassembled WGS sequence"/>
</dbReference>
<dbReference type="Pfam" id="PF07715">
    <property type="entry name" value="Plug"/>
    <property type="match status" value="1"/>
</dbReference>
<evidence type="ECO:0000313" key="16">
    <source>
        <dbReference type="EMBL" id="TCV94585.1"/>
    </source>
</evidence>
<gene>
    <name evidence="16" type="ORF">EC912_10369</name>
</gene>
<keyword evidence="6" id="KW-0408">Iron</keyword>
<evidence type="ECO:0000256" key="13">
    <source>
        <dbReference type="SAM" id="MobiDB-lite"/>
    </source>
</evidence>
<keyword evidence="16" id="KW-0675">Receptor</keyword>
<evidence type="ECO:0000313" key="17">
    <source>
        <dbReference type="Proteomes" id="UP000295645"/>
    </source>
</evidence>
<comment type="similarity">
    <text evidence="11 12">Belongs to the TonB-dependent receptor family.</text>
</comment>